<accession>A0ACC1MBD7</accession>
<keyword evidence="2" id="KW-1185">Reference proteome</keyword>
<gene>
    <name evidence="1" type="ORF">NUW54_g14763</name>
</gene>
<name>A0ACC1MBD7_9APHY</name>
<sequence length="256" mass="29714">MNGFGSLVRNHEDNKWGKMYRMMTEQRIGILLIQETHLTSARCDELHRMFANRIKIWHSECPEAPTMREGVAVVLNKRIISAEGAKATEVIPGRAIQLEVTWRGGDKRHLLCVYAPTSGGQKERGEFFAELGKFYEERPDMPRPDIMAGDFNNTEDPRDRSPPQRREDTSVRCLGELKSKLDLMAVDGWRRTNPDKRDFTFFRGTGDAATMSRLDRIYVNENSAKWTKEWDITPQWGRADRHSRSICSRTRNLRRK</sequence>
<protein>
    <submittedName>
        <fullName evidence="1">Uncharacterized protein</fullName>
    </submittedName>
</protein>
<comment type="caution">
    <text evidence="1">The sequence shown here is derived from an EMBL/GenBank/DDBJ whole genome shotgun (WGS) entry which is preliminary data.</text>
</comment>
<evidence type="ECO:0000313" key="1">
    <source>
        <dbReference type="EMBL" id="KAJ2955131.1"/>
    </source>
</evidence>
<proteinExistence type="predicted"/>
<dbReference type="Proteomes" id="UP001144978">
    <property type="component" value="Unassembled WGS sequence"/>
</dbReference>
<organism evidence="1 2">
    <name type="scientific">Trametes sanguinea</name>
    <dbReference type="NCBI Taxonomy" id="158606"/>
    <lineage>
        <taxon>Eukaryota</taxon>
        <taxon>Fungi</taxon>
        <taxon>Dikarya</taxon>
        <taxon>Basidiomycota</taxon>
        <taxon>Agaricomycotina</taxon>
        <taxon>Agaricomycetes</taxon>
        <taxon>Polyporales</taxon>
        <taxon>Polyporaceae</taxon>
        <taxon>Trametes</taxon>
    </lineage>
</organism>
<evidence type="ECO:0000313" key="2">
    <source>
        <dbReference type="Proteomes" id="UP001144978"/>
    </source>
</evidence>
<dbReference type="EMBL" id="JANSHE010007944">
    <property type="protein sequence ID" value="KAJ2955131.1"/>
    <property type="molecule type" value="Genomic_DNA"/>
</dbReference>
<reference evidence="1" key="1">
    <citation type="submission" date="2022-08" db="EMBL/GenBank/DDBJ databases">
        <title>Genome Sequence of Pycnoporus sanguineus.</title>
        <authorList>
            <person name="Buettner E."/>
        </authorList>
    </citation>
    <scope>NUCLEOTIDE SEQUENCE</scope>
    <source>
        <strain evidence="1">CG-C14</strain>
    </source>
</reference>